<dbReference type="EMBL" id="JALBCA010000024">
    <property type="protein sequence ID" value="KAI2389394.1"/>
    <property type="molecule type" value="Genomic_DNA"/>
</dbReference>
<comment type="caution">
    <text evidence="1">The sequence shown here is derived from an EMBL/GenBank/DDBJ whole genome shotgun (WGS) entry which is preliminary data.</text>
</comment>
<accession>A0ACB8V079</accession>
<gene>
    <name evidence="1" type="ORF">LOY88_002112</name>
</gene>
<evidence type="ECO:0000313" key="1">
    <source>
        <dbReference type="EMBL" id="KAI2389394.1"/>
    </source>
</evidence>
<protein>
    <submittedName>
        <fullName evidence="1">Uncharacterized protein</fullName>
    </submittedName>
</protein>
<organism evidence="1">
    <name type="scientific">Ophidiomyces ophidiicola</name>
    <dbReference type="NCBI Taxonomy" id="1387563"/>
    <lineage>
        <taxon>Eukaryota</taxon>
        <taxon>Fungi</taxon>
        <taxon>Dikarya</taxon>
        <taxon>Ascomycota</taxon>
        <taxon>Pezizomycotina</taxon>
        <taxon>Eurotiomycetes</taxon>
        <taxon>Eurotiomycetidae</taxon>
        <taxon>Onygenales</taxon>
        <taxon>Onygenaceae</taxon>
        <taxon>Ophidiomyces</taxon>
    </lineage>
</organism>
<proteinExistence type="predicted"/>
<name>A0ACB8V079_9EURO</name>
<reference evidence="1" key="1">
    <citation type="journal article" date="2022" name="bioRxiv">
        <title>Population genetic analysis of Ophidiomyces ophidiicola, the causative agent of snake fungal disease, indicates recent introductions to the USA.</title>
        <authorList>
            <person name="Ladner J.T."/>
            <person name="Palmer J.M."/>
            <person name="Ettinger C.L."/>
            <person name="Stajich J.E."/>
            <person name="Farrell T.M."/>
            <person name="Glorioso B.M."/>
            <person name="Lawson B."/>
            <person name="Price S.J."/>
            <person name="Stengle A.G."/>
            <person name="Grear D.A."/>
            <person name="Lorch J.M."/>
        </authorList>
    </citation>
    <scope>NUCLEOTIDE SEQUENCE</scope>
    <source>
        <strain evidence="1">NWHC 24266-5</strain>
    </source>
</reference>
<sequence length="664" mass="72958">MGKKSSRAPKLELGQSNFDNASNTALPSSSPKIATPITPVSPLSATGSSHKTSSSIRPVTARSAFPSDRSIKTAKSTGPSAGKEDGEPPPSADITAIPPYPPSPKESTKHGRDTSKSFFTNFKASRSTNRVYNSDTPNGRTGEDKPVSRGSSRDRGTQKSKNQSSLSASPPKSSANSGKSKGEIPDDKARLNQVATNGKAIDDADPYHTLTSKRSKPRFANLLTRTRSIRVDDALSPVRPSAARRPSNSLLRLEEISKEDARLAMKTAPLQPERSFNDAMGSTVRNRSVDRPPTEDRSNNSRKDKGHISSSLNQVTGSSIFSNIKQTSTGAADRLGRAGKGFLGKITKSGSIHERDSITDDNYVCSVINLPLVEQTRRTRISKRLEASKDKTEYWMPALPWRCIDYLNFKGCEEEGLYRVPGSGKDIKHWQRRFDTELDINLFDEPELYDVNTIGSMFKAWLRELPDEIFPKATQAMIAEKCPGATKAPQLLKDELSKLPPFNYYLLFAITCHLSLLHSYVDKNKMDYRNLCICFQPCMKIDGFCFQFLVCDWKNCWQGCWTEKEHLEVELEHERKLKEAALKKTAAPAAPPVSEPAAEERTISSSGSSQPMEPGGSSGTATKASSRSTSLKKGRKTPPNIDSNHLKVASRLPELGPPLSPIEI</sequence>